<evidence type="ECO:0000313" key="2">
    <source>
        <dbReference type="EMBL" id="QGY41734.1"/>
    </source>
</evidence>
<dbReference type="AlphaFoldDB" id="A0A6I6JVK4"/>
<organism evidence="2 3">
    <name type="scientific">Pseudodesulfovibrio cashew</name>
    <dbReference type="NCBI Taxonomy" id="2678688"/>
    <lineage>
        <taxon>Bacteria</taxon>
        <taxon>Pseudomonadati</taxon>
        <taxon>Thermodesulfobacteriota</taxon>
        <taxon>Desulfovibrionia</taxon>
        <taxon>Desulfovibrionales</taxon>
        <taxon>Desulfovibrionaceae</taxon>
    </lineage>
</organism>
<dbReference type="KEGG" id="psel:GM415_16925"/>
<dbReference type="Proteomes" id="UP000428328">
    <property type="component" value="Chromosome"/>
</dbReference>
<proteinExistence type="predicted"/>
<accession>A0A6I6JVK4</accession>
<sequence length="284" mass="30895">MDSPFNTATPDREVFVKPIATAANLLLCLCLLIACPATTAHAVEGGDVLAGEAGVARSARAAGKAGAEAEQWETERTALMDEARQLLFDIESTRFAADRQEAYIATEQKTLRDLTERLDAARETRQGLEPLMEGVYDALIRATDADLPFAGDERQTRLALLRKTLDDPDAATGDKLGRLLEALRMEAAYGQDVEAEDAVETVDGAPMALTVLRVGRLALVRMPASGDWVERYDRKAAKWARLGDESAREVTKAIQIARKRRTAELVTLPVGTIGELMPETTEAQ</sequence>
<gene>
    <name evidence="2" type="ORF">GM415_16925</name>
</gene>
<name>A0A6I6JVK4_9BACT</name>
<evidence type="ECO:0000313" key="3">
    <source>
        <dbReference type="Proteomes" id="UP000428328"/>
    </source>
</evidence>
<keyword evidence="1" id="KW-0732">Signal</keyword>
<evidence type="ECO:0000256" key="1">
    <source>
        <dbReference type="SAM" id="SignalP"/>
    </source>
</evidence>
<keyword evidence="3" id="KW-1185">Reference proteome</keyword>
<dbReference type="InterPro" id="IPR016866">
    <property type="entry name" value="UCP028069"/>
</dbReference>
<protein>
    <submittedName>
        <fullName evidence="2">DUF3450 family protein</fullName>
    </submittedName>
</protein>
<feature type="chain" id="PRO_5026138588" evidence="1">
    <location>
        <begin position="43"/>
        <end position="284"/>
    </location>
</feature>
<dbReference type="EMBL" id="CP046400">
    <property type="protein sequence ID" value="QGY41734.1"/>
    <property type="molecule type" value="Genomic_DNA"/>
</dbReference>
<feature type="signal peptide" evidence="1">
    <location>
        <begin position="1"/>
        <end position="42"/>
    </location>
</feature>
<reference evidence="2 3" key="1">
    <citation type="submission" date="2019-11" db="EMBL/GenBank/DDBJ databases">
        <authorList>
            <person name="Zheng R.K."/>
            <person name="Sun C.M."/>
        </authorList>
    </citation>
    <scope>NUCLEOTIDE SEQUENCE [LARGE SCALE GENOMIC DNA]</scope>
    <source>
        <strain evidence="2 3">SRB007</strain>
    </source>
</reference>
<dbReference type="Pfam" id="PF11932">
    <property type="entry name" value="DUF3450"/>
    <property type="match status" value="1"/>
</dbReference>